<organism evidence="2 3">
    <name type="scientific">Prorocentrum cordatum</name>
    <dbReference type="NCBI Taxonomy" id="2364126"/>
    <lineage>
        <taxon>Eukaryota</taxon>
        <taxon>Sar</taxon>
        <taxon>Alveolata</taxon>
        <taxon>Dinophyceae</taxon>
        <taxon>Prorocentrales</taxon>
        <taxon>Prorocentraceae</taxon>
        <taxon>Prorocentrum</taxon>
    </lineage>
</organism>
<proteinExistence type="predicted"/>
<dbReference type="Proteomes" id="UP001189429">
    <property type="component" value="Unassembled WGS sequence"/>
</dbReference>
<evidence type="ECO:0000313" key="2">
    <source>
        <dbReference type="EMBL" id="CAK0871526.1"/>
    </source>
</evidence>
<comment type="caution">
    <text evidence="2">The sequence shown here is derived from an EMBL/GenBank/DDBJ whole genome shotgun (WGS) entry which is preliminary data.</text>
</comment>
<dbReference type="SUPFAM" id="SSF52949">
    <property type="entry name" value="Macro domain-like"/>
    <property type="match status" value="1"/>
</dbReference>
<reference evidence="2" key="1">
    <citation type="submission" date="2023-10" db="EMBL/GenBank/DDBJ databases">
        <authorList>
            <person name="Chen Y."/>
            <person name="Shah S."/>
            <person name="Dougan E. K."/>
            <person name="Thang M."/>
            <person name="Chan C."/>
        </authorList>
    </citation>
    <scope>NUCLEOTIDE SEQUENCE [LARGE SCALE GENOMIC DNA]</scope>
</reference>
<name>A0ABN9VEG7_9DINO</name>
<evidence type="ECO:0000313" key="3">
    <source>
        <dbReference type="Proteomes" id="UP001189429"/>
    </source>
</evidence>
<evidence type="ECO:0000256" key="1">
    <source>
        <dbReference type="SAM" id="MobiDB-lite"/>
    </source>
</evidence>
<feature type="compositionally biased region" description="Gly residues" evidence="1">
    <location>
        <begin position="125"/>
        <end position="137"/>
    </location>
</feature>
<accession>A0ABN9VEG7</accession>
<dbReference type="EMBL" id="CAUYUJ010017081">
    <property type="protein sequence ID" value="CAK0871526.1"/>
    <property type="molecule type" value="Genomic_DNA"/>
</dbReference>
<protein>
    <submittedName>
        <fullName evidence="2">Uncharacterized protein</fullName>
    </submittedName>
</protein>
<sequence length="201" mass="21555">MPLRMVTADVLQSGAQYIAHQCNCRTRHAKGLAAAVFARHPRADTYAAGRPREVGTLDVFPPTAAGPGVINCNAQDGPGRPRGSDSALRRLEWFRQCLRAISRIEGILRVGGLPAPHRLRPRRGQLGGLRAGAGGVRGLPPRPWTSSSASSRTPQRPRRRRRPSGGGCSDRATEGRRPPSPAALRSASMRTEAAMAWNCSG</sequence>
<feature type="region of interest" description="Disordered" evidence="1">
    <location>
        <begin position="113"/>
        <end position="190"/>
    </location>
</feature>
<dbReference type="Gene3D" id="3.40.220.10">
    <property type="entry name" value="Leucine Aminopeptidase, subunit E, domain 1"/>
    <property type="match status" value="1"/>
</dbReference>
<gene>
    <name evidence="2" type="ORF">PCOR1329_LOCUS57344</name>
</gene>
<dbReference type="InterPro" id="IPR043472">
    <property type="entry name" value="Macro_dom-like"/>
</dbReference>
<keyword evidence="3" id="KW-1185">Reference proteome</keyword>
<feature type="compositionally biased region" description="Low complexity" evidence="1">
    <location>
        <begin position="144"/>
        <end position="154"/>
    </location>
</feature>